<sequence length="302" mass="32151">MASEPKVRAAGAVLWKPAAQHGVRVALVHRPRYRDWSLPKGKADGGESAQQTAEREVLEETGSTAAIGRALTQVSYEVSAGLKTVQYFAARATGGRFTPNKEVDKIEWLPIEAARDRLSYEFDLAVLDTFAVQPAELATVVLVRHAKAGHRESYDGDDAGRPLDAKGRKQAKALVGQLLPFGVNRIVSAPVTRCVQTVQPTADARQLPVQLQVVFGEEVYRDDPAAARRTIAGLAGGCDAEQAAGAVVVASQGGVIPGVVKSLAARAGVSIPDAGTPKASFWVLSFDREQLVQADPYPPPEI</sequence>
<dbReference type="RefSeq" id="WP_171200279.1">
    <property type="nucleotide sequence ID" value="NZ_JABEND010000007.1"/>
</dbReference>
<dbReference type="InterPro" id="IPR020476">
    <property type="entry name" value="Nudix_hydrolase"/>
</dbReference>
<dbReference type="Gene3D" id="3.90.79.10">
    <property type="entry name" value="Nucleoside Triphosphate Pyrophosphohydrolase"/>
    <property type="match status" value="1"/>
</dbReference>
<dbReference type="AlphaFoldDB" id="A0A849AAG9"/>
<evidence type="ECO:0000256" key="5">
    <source>
        <dbReference type="RuleBase" id="RU003476"/>
    </source>
</evidence>
<dbReference type="InterPro" id="IPR000086">
    <property type="entry name" value="NUDIX_hydrolase_dom"/>
</dbReference>
<dbReference type="PANTHER" id="PTHR43222">
    <property type="entry name" value="NUDIX HYDROLASE 23"/>
    <property type="match status" value="1"/>
</dbReference>
<evidence type="ECO:0000313" key="8">
    <source>
        <dbReference type="Proteomes" id="UP000562984"/>
    </source>
</evidence>
<dbReference type="CDD" id="cd03673">
    <property type="entry name" value="NUDIX_Ap6A_hydrolase"/>
    <property type="match status" value="1"/>
</dbReference>
<comment type="caution">
    <text evidence="7">The sequence shown here is derived from an EMBL/GenBank/DDBJ whole genome shotgun (WGS) entry which is preliminary data.</text>
</comment>
<dbReference type="InterPro" id="IPR015797">
    <property type="entry name" value="NUDIX_hydrolase-like_dom_sf"/>
</dbReference>
<keyword evidence="8" id="KW-1185">Reference proteome</keyword>
<dbReference type="PRINTS" id="PR00502">
    <property type="entry name" value="NUDIXFAMILY"/>
</dbReference>
<accession>A0A849AAG9</accession>
<dbReference type="SMART" id="SM00855">
    <property type="entry name" value="PGAM"/>
    <property type="match status" value="1"/>
</dbReference>
<dbReference type="Pfam" id="PF00293">
    <property type="entry name" value="NUDIX"/>
    <property type="match status" value="1"/>
</dbReference>
<keyword evidence="4" id="KW-0460">Magnesium</keyword>
<protein>
    <submittedName>
        <fullName evidence="7">NUDIX hydrolase</fullName>
    </submittedName>
</protein>
<gene>
    <name evidence="7" type="ORF">HKD39_12870</name>
</gene>
<dbReference type="EMBL" id="JABEND010000007">
    <property type="protein sequence ID" value="NNG36586.1"/>
    <property type="molecule type" value="Genomic_DNA"/>
</dbReference>
<comment type="cofactor">
    <cofactor evidence="1">
        <name>Mg(2+)</name>
        <dbReference type="ChEBI" id="CHEBI:18420"/>
    </cofactor>
</comment>
<dbReference type="Pfam" id="PF00300">
    <property type="entry name" value="His_Phos_1"/>
    <property type="match status" value="1"/>
</dbReference>
<evidence type="ECO:0000256" key="3">
    <source>
        <dbReference type="ARBA" id="ARBA00022801"/>
    </source>
</evidence>
<evidence type="ECO:0000256" key="2">
    <source>
        <dbReference type="ARBA" id="ARBA00005582"/>
    </source>
</evidence>
<keyword evidence="3 5" id="KW-0378">Hydrolase</keyword>
<dbReference type="PROSITE" id="PS51462">
    <property type="entry name" value="NUDIX"/>
    <property type="match status" value="1"/>
</dbReference>
<comment type="similarity">
    <text evidence="2 5">Belongs to the Nudix hydrolase family.</text>
</comment>
<dbReference type="SUPFAM" id="SSF55811">
    <property type="entry name" value="Nudix"/>
    <property type="match status" value="1"/>
</dbReference>
<reference evidence="7 8" key="1">
    <citation type="submission" date="2020-05" db="EMBL/GenBank/DDBJ databases">
        <title>Nakamurella sp. DB0629 isolated from air conditioner.</title>
        <authorList>
            <person name="Kim D.H."/>
            <person name="Kim D.-U."/>
        </authorList>
    </citation>
    <scope>NUCLEOTIDE SEQUENCE [LARGE SCALE GENOMIC DNA]</scope>
    <source>
        <strain evidence="7 8">DB0629</strain>
    </source>
</reference>
<evidence type="ECO:0000313" key="7">
    <source>
        <dbReference type="EMBL" id="NNG36586.1"/>
    </source>
</evidence>
<dbReference type="CDD" id="cd07067">
    <property type="entry name" value="HP_PGM_like"/>
    <property type="match status" value="1"/>
</dbReference>
<evidence type="ECO:0000256" key="4">
    <source>
        <dbReference type="ARBA" id="ARBA00022842"/>
    </source>
</evidence>
<dbReference type="InterPro" id="IPR029033">
    <property type="entry name" value="His_PPase_superfam"/>
</dbReference>
<proteinExistence type="inferred from homology"/>
<dbReference type="Gene3D" id="3.40.50.1240">
    <property type="entry name" value="Phosphoglycerate mutase-like"/>
    <property type="match status" value="1"/>
</dbReference>
<dbReference type="PROSITE" id="PS00893">
    <property type="entry name" value="NUDIX_BOX"/>
    <property type="match status" value="1"/>
</dbReference>
<dbReference type="PANTHER" id="PTHR43222:SF9">
    <property type="entry name" value="8-OXO-(D)GTP PHOSPHATASE"/>
    <property type="match status" value="1"/>
</dbReference>
<dbReference type="SUPFAM" id="SSF53254">
    <property type="entry name" value="Phosphoglycerate mutase-like"/>
    <property type="match status" value="1"/>
</dbReference>
<organism evidence="7 8">
    <name type="scientific">Nakamurella aerolata</name>
    <dbReference type="NCBI Taxonomy" id="1656892"/>
    <lineage>
        <taxon>Bacteria</taxon>
        <taxon>Bacillati</taxon>
        <taxon>Actinomycetota</taxon>
        <taxon>Actinomycetes</taxon>
        <taxon>Nakamurellales</taxon>
        <taxon>Nakamurellaceae</taxon>
        <taxon>Nakamurella</taxon>
    </lineage>
</organism>
<evidence type="ECO:0000256" key="1">
    <source>
        <dbReference type="ARBA" id="ARBA00001946"/>
    </source>
</evidence>
<dbReference type="InterPro" id="IPR020084">
    <property type="entry name" value="NUDIX_hydrolase_CS"/>
</dbReference>
<dbReference type="GO" id="GO:0016787">
    <property type="term" value="F:hydrolase activity"/>
    <property type="evidence" value="ECO:0007669"/>
    <property type="project" value="UniProtKB-KW"/>
</dbReference>
<name>A0A849AAG9_9ACTN</name>
<evidence type="ECO:0000259" key="6">
    <source>
        <dbReference type="PROSITE" id="PS51462"/>
    </source>
</evidence>
<dbReference type="InterPro" id="IPR013078">
    <property type="entry name" value="His_Pase_superF_clade-1"/>
</dbReference>
<dbReference type="Proteomes" id="UP000562984">
    <property type="component" value="Unassembled WGS sequence"/>
</dbReference>
<feature type="domain" description="Nudix hydrolase" evidence="6">
    <location>
        <begin position="5"/>
        <end position="132"/>
    </location>
</feature>